<proteinExistence type="inferred from homology"/>
<keyword evidence="3" id="KW-0143">Chaperone</keyword>
<dbReference type="InterPro" id="IPR027417">
    <property type="entry name" value="P-loop_NTPase"/>
</dbReference>
<dbReference type="InterPro" id="IPR011629">
    <property type="entry name" value="CobW-like_C"/>
</dbReference>
<comment type="caution">
    <text evidence="7">The sequence shown here is derived from an EMBL/GenBank/DDBJ whole genome shotgun (WGS) entry which is preliminary data.</text>
</comment>
<dbReference type="EMBL" id="MASJ01000014">
    <property type="protein sequence ID" value="OCS85467.1"/>
    <property type="molecule type" value="Genomic_DNA"/>
</dbReference>
<dbReference type="SUPFAM" id="SSF52540">
    <property type="entry name" value="P-loop containing nucleoside triphosphate hydrolases"/>
    <property type="match status" value="1"/>
</dbReference>
<keyword evidence="2" id="KW-0378">Hydrolase</keyword>
<dbReference type="AlphaFoldDB" id="A0A1C0YE57"/>
<evidence type="ECO:0000313" key="8">
    <source>
        <dbReference type="Proteomes" id="UP000093199"/>
    </source>
</evidence>
<dbReference type="InterPro" id="IPR003495">
    <property type="entry name" value="CobW/HypB/UreG_nucleotide-bd"/>
</dbReference>
<dbReference type="Proteomes" id="UP000093199">
    <property type="component" value="Unassembled WGS sequence"/>
</dbReference>
<comment type="catalytic activity">
    <reaction evidence="5">
        <text>GTP + H2O = GDP + phosphate + H(+)</text>
        <dbReference type="Rhea" id="RHEA:19669"/>
        <dbReference type="ChEBI" id="CHEBI:15377"/>
        <dbReference type="ChEBI" id="CHEBI:15378"/>
        <dbReference type="ChEBI" id="CHEBI:37565"/>
        <dbReference type="ChEBI" id="CHEBI:43474"/>
        <dbReference type="ChEBI" id="CHEBI:58189"/>
    </reaction>
    <physiologicalReaction direction="left-to-right" evidence="5">
        <dbReference type="Rhea" id="RHEA:19670"/>
    </physiologicalReaction>
</comment>
<dbReference type="Pfam" id="PF02492">
    <property type="entry name" value="cobW"/>
    <property type="match status" value="1"/>
</dbReference>
<comment type="similarity">
    <text evidence="4">Belongs to the SIMIBI class G3E GTPase family. ZNG1 subfamily.</text>
</comment>
<dbReference type="InterPro" id="IPR036627">
    <property type="entry name" value="CobW-likC_sf"/>
</dbReference>
<reference evidence="7 8" key="1">
    <citation type="submission" date="2016-07" db="EMBL/GenBank/DDBJ databases">
        <title>Caryophanon tenue genome sequencing.</title>
        <authorList>
            <person name="Verma A."/>
            <person name="Pal Y."/>
            <person name="Krishnamurthi S."/>
        </authorList>
    </citation>
    <scope>NUCLEOTIDE SEQUENCE [LARGE SCALE GENOMIC DNA]</scope>
    <source>
        <strain evidence="7 8">DSM 14152</strain>
    </source>
</reference>
<dbReference type="OrthoDB" id="9808822at2"/>
<organism evidence="7 8">
    <name type="scientific">Caryophanon tenue</name>
    <dbReference type="NCBI Taxonomy" id="33978"/>
    <lineage>
        <taxon>Bacteria</taxon>
        <taxon>Bacillati</taxon>
        <taxon>Bacillota</taxon>
        <taxon>Bacilli</taxon>
        <taxon>Bacillales</taxon>
        <taxon>Caryophanaceae</taxon>
        <taxon>Caryophanon</taxon>
    </lineage>
</organism>
<dbReference type="Pfam" id="PF07683">
    <property type="entry name" value="CobW_C"/>
    <property type="match status" value="1"/>
</dbReference>
<dbReference type="SMART" id="SM00833">
    <property type="entry name" value="CobW_C"/>
    <property type="match status" value="1"/>
</dbReference>
<dbReference type="Gene3D" id="3.30.1220.10">
    <property type="entry name" value="CobW-like, C-terminal domain"/>
    <property type="match status" value="1"/>
</dbReference>
<dbReference type="PANTHER" id="PTHR43603:SF1">
    <property type="entry name" value="ZINC-REGULATED GTPASE METALLOPROTEIN ACTIVATOR 1"/>
    <property type="match status" value="1"/>
</dbReference>
<evidence type="ECO:0000256" key="1">
    <source>
        <dbReference type="ARBA" id="ARBA00022741"/>
    </source>
</evidence>
<evidence type="ECO:0000259" key="6">
    <source>
        <dbReference type="SMART" id="SM00833"/>
    </source>
</evidence>
<evidence type="ECO:0000313" key="7">
    <source>
        <dbReference type="EMBL" id="OCS85467.1"/>
    </source>
</evidence>
<name>A0A1C0YE57_9BACL</name>
<dbReference type="InterPro" id="IPR051927">
    <property type="entry name" value="Zn_Chap_cDPG_Synth"/>
</dbReference>
<accession>A0A1C0YE57</accession>
<keyword evidence="1" id="KW-0547">Nucleotide-binding</keyword>
<dbReference type="CDD" id="cd03112">
    <property type="entry name" value="CobW-like"/>
    <property type="match status" value="1"/>
</dbReference>
<protein>
    <submittedName>
        <fullName evidence="7">Cobalamin biosynthesis protein CobW</fullName>
    </submittedName>
</protein>
<evidence type="ECO:0000256" key="2">
    <source>
        <dbReference type="ARBA" id="ARBA00022801"/>
    </source>
</evidence>
<sequence length="395" mass="44259">MYDNKTPITVLSGYLGAGKTTLLNALLQNRDGRRLAIIVNDMSEINIDAQLIANSGFMRTEESFIELTNGCICCTLREDLLLGVHSLLERGTLDGIIIESTGISEPLPVAQTLTIEDDTLPVSITERSYVDAMITVVDAARFMEDYESGETLLERAQTDDEHDVRDVSDLLIDQIEFANILIVSKCDAVPRDYAEALKALLHTLNPDAEIHEASYGQVPIETLLNRHVFDFEKASMSAGWLKELNNEHVPETEEYGISSFVYRRQRPFHPQRWYDWLTAFPGEITRAKGFFWLAGRDLAGLLSQAGPSLQFQAAGQWVADLPKRQQEMAFAQDSSLRQRWHAQYGDKGNELVFIGIDMDQHAICAALDACLLTDEELSQDWATFDDPLPPFVAAQ</sequence>
<dbReference type="STRING" id="33978.A6M13_13245"/>
<dbReference type="GO" id="GO:0000166">
    <property type="term" value="F:nucleotide binding"/>
    <property type="evidence" value="ECO:0007669"/>
    <property type="project" value="UniProtKB-KW"/>
</dbReference>
<dbReference type="PANTHER" id="PTHR43603">
    <property type="entry name" value="COBW DOMAIN-CONTAINING PROTEIN DDB_G0274527"/>
    <property type="match status" value="1"/>
</dbReference>
<gene>
    <name evidence="7" type="ORF">A6M13_13245</name>
</gene>
<keyword evidence="8" id="KW-1185">Reference proteome</keyword>
<evidence type="ECO:0000256" key="3">
    <source>
        <dbReference type="ARBA" id="ARBA00023186"/>
    </source>
</evidence>
<dbReference type="Gene3D" id="3.40.50.300">
    <property type="entry name" value="P-loop containing nucleotide triphosphate hydrolases"/>
    <property type="match status" value="1"/>
</dbReference>
<dbReference type="GO" id="GO:0016787">
    <property type="term" value="F:hydrolase activity"/>
    <property type="evidence" value="ECO:0007669"/>
    <property type="project" value="UniProtKB-KW"/>
</dbReference>
<evidence type="ECO:0000256" key="4">
    <source>
        <dbReference type="ARBA" id="ARBA00034320"/>
    </source>
</evidence>
<evidence type="ECO:0000256" key="5">
    <source>
        <dbReference type="ARBA" id="ARBA00049117"/>
    </source>
</evidence>
<feature type="domain" description="CobW C-terminal" evidence="6">
    <location>
        <begin position="257"/>
        <end position="371"/>
    </location>
</feature>